<gene>
    <name evidence="1" type="ORF">Xbed_00686</name>
</gene>
<protein>
    <submittedName>
        <fullName evidence="1">N-acetyltransferase</fullName>
    </submittedName>
</protein>
<dbReference type="OrthoDB" id="6442235at2"/>
<sequence>MFRSKSFNINPSLVPDSLTHAKSASDIGTTVFDARKWVIIKEVGSEKALIESQKIINNIQGNGWGYNIYGPLENEQYKWNNRYNDTLEIVKNILRINTIKAYVKYKIFFVAYFKAVPIGILQFTPASHTSYGLPKIDFLATHCGIRNCAALLIEYAMNKSFELGSDGKLILSSLQGARQAYVNLGFISHGDTHLLILDPNNSDKWHFINGCYKYRGD</sequence>
<dbReference type="EMBL" id="MUBK01000003">
    <property type="protein sequence ID" value="OTA21455.1"/>
    <property type="molecule type" value="Genomic_DNA"/>
</dbReference>
<proteinExistence type="predicted"/>
<dbReference type="AlphaFoldDB" id="A0A1Y2SQT6"/>
<evidence type="ECO:0000313" key="1">
    <source>
        <dbReference type="EMBL" id="OTA21455.1"/>
    </source>
</evidence>
<evidence type="ECO:0000313" key="2">
    <source>
        <dbReference type="Proteomes" id="UP000194204"/>
    </source>
</evidence>
<keyword evidence="2" id="KW-1185">Reference proteome</keyword>
<comment type="caution">
    <text evidence="1">The sequence shown here is derived from an EMBL/GenBank/DDBJ whole genome shotgun (WGS) entry which is preliminary data.</text>
</comment>
<accession>A0A1Y2SQT6</accession>
<reference evidence="1 2" key="1">
    <citation type="submission" date="2017-01" db="EMBL/GenBank/DDBJ databases">
        <title>Deconstructing symbiosis and pathogenesis requirements using a combined genomic-metabolomic approach.</title>
        <authorList>
            <person name="Tobias N.J."/>
            <person name="Wolff H."/>
            <person name="Djahanschiri B."/>
            <person name="Ebersberger I."/>
            <person name="Bode H.B."/>
        </authorList>
    </citation>
    <scope>NUCLEOTIDE SEQUENCE [LARGE SCALE GENOMIC DNA]</scope>
    <source>
        <strain evidence="1 2">DSM 4764</strain>
    </source>
</reference>
<dbReference type="Proteomes" id="UP000194204">
    <property type="component" value="Unassembled WGS sequence"/>
</dbReference>
<dbReference type="GO" id="GO:0016740">
    <property type="term" value="F:transferase activity"/>
    <property type="evidence" value="ECO:0007669"/>
    <property type="project" value="UniProtKB-KW"/>
</dbReference>
<dbReference type="RefSeq" id="WP_086111541.1">
    <property type="nucleotide sequence ID" value="NZ_MUBK01000003.1"/>
</dbReference>
<keyword evidence="1" id="KW-0808">Transferase</keyword>
<name>A0A1Y2SQT6_9GAMM</name>
<organism evidence="1 2">
    <name type="scientific">Xenorhabdus beddingii</name>
    <dbReference type="NCBI Taxonomy" id="40578"/>
    <lineage>
        <taxon>Bacteria</taxon>
        <taxon>Pseudomonadati</taxon>
        <taxon>Pseudomonadota</taxon>
        <taxon>Gammaproteobacteria</taxon>
        <taxon>Enterobacterales</taxon>
        <taxon>Morganellaceae</taxon>
        <taxon>Xenorhabdus</taxon>
    </lineage>
</organism>